<sequence>MLLLTKTEIIPPQAMAHSTSSDFSLTHFQEYYPNAIMKRVHFSSISSTVTSRNNIICDEYFRPILLFRVILKSAAQSITKILKNERASVMQ</sequence>
<gene>
    <name evidence="1" type="ORF">T05_7445</name>
</gene>
<dbReference type="EMBL" id="JYDJ01000175">
    <property type="protein sequence ID" value="KRX41306.1"/>
    <property type="molecule type" value="Genomic_DNA"/>
</dbReference>
<proteinExistence type="predicted"/>
<protein>
    <submittedName>
        <fullName evidence="1">Uncharacterized protein</fullName>
    </submittedName>
</protein>
<comment type="caution">
    <text evidence="1">The sequence shown here is derived from an EMBL/GenBank/DDBJ whole genome shotgun (WGS) entry which is preliminary data.</text>
</comment>
<accession>A0A0V0TQK8</accession>
<evidence type="ECO:0000313" key="1">
    <source>
        <dbReference type="EMBL" id="KRX41306.1"/>
    </source>
</evidence>
<organism evidence="1 2">
    <name type="scientific">Trichinella murrelli</name>
    <dbReference type="NCBI Taxonomy" id="144512"/>
    <lineage>
        <taxon>Eukaryota</taxon>
        <taxon>Metazoa</taxon>
        <taxon>Ecdysozoa</taxon>
        <taxon>Nematoda</taxon>
        <taxon>Enoplea</taxon>
        <taxon>Dorylaimia</taxon>
        <taxon>Trichinellida</taxon>
        <taxon>Trichinellidae</taxon>
        <taxon>Trichinella</taxon>
    </lineage>
</organism>
<dbReference type="AlphaFoldDB" id="A0A0V0TQK8"/>
<name>A0A0V0TQK8_9BILA</name>
<keyword evidence="2" id="KW-1185">Reference proteome</keyword>
<dbReference type="Proteomes" id="UP000055048">
    <property type="component" value="Unassembled WGS sequence"/>
</dbReference>
<evidence type="ECO:0000313" key="2">
    <source>
        <dbReference type="Proteomes" id="UP000055048"/>
    </source>
</evidence>
<reference evidence="1 2" key="1">
    <citation type="submission" date="2015-01" db="EMBL/GenBank/DDBJ databases">
        <title>Evolution of Trichinella species and genotypes.</title>
        <authorList>
            <person name="Korhonen P.K."/>
            <person name="Edoardo P."/>
            <person name="Giuseppe L.R."/>
            <person name="Gasser R.B."/>
        </authorList>
    </citation>
    <scope>NUCLEOTIDE SEQUENCE [LARGE SCALE GENOMIC DNA]</scope>
    <source>
        <strain evidence="1">ISS417</strain>
    </source>
</reference>